<sequence length="325" mass="36389">MAVTLQSFRFCGLAVSGPVSGSFEALNHILADLCTSGNPKKGTSLALKKHVEEEARDLSREAFSRFMDQLYDRILSLLESNDVAQNMGALRAIDELIDIALGENASKEMAENASTIVNVHVPKFVDVIWVTLSDPTLAIRERAVEPLRACLRAIEKRIIECLRLCKMDWEKCSYSQNTGEFMMSRYREVAKVVLRYLEHRDRLPCIAHFLHDRFVINYLTICMNHILTALRIPAERAFSHLLTFLTHWYPKVMFFSGVCGKSIAKGLFYSGVCGESAAKGLFYSGVCGKSALKVMFFWDICGKSTAKGLFYSSVYGKSAAKGHVL</sequence>
<name>A0A9D3W6T2_9ROSI</name>
<dbReference type="SUPFAM" id="SSF48371">
    <property type="entry name" value="ARM repeat"/>
    <property type="match status" value="1"/>
</dbReference>
<dbReference type="EMBL" id="JAIQCV010000003">
    <property type="protein sequence ID" value="KAH1114141.1"/>
    <property type="molecule type" value="Genomic_DNA"/>
</dbReference>
<organism evidence="1 2">
    <name type="scientific">Gossypium stocksii</name>
    <dbReference type="NCBI Taxonomy" id="47602"/>
    <lineage>
        <taxon>Eukaryota</taxon>
        <taxon>Viridiplantae</taxon>
        <taxon>Streptophyta</taxon>
        <taxon>Embryophyta</taxon>
        <taxon>Tracheophyta</taxon>
        <taxon>Spermatophyta</taxon>
        <taxon>Magnoliopsida</taxon>
        <taxon>eudicotyledons</taxon>
        <taxon>Gunneridae</taxon>
        <taxon>Pentapetalae</taxon>
        <taxon>rosids</taxon>
        <taxon>malvids</taxon>
        <taxon>Malvales</taxon>
        <taxon>Malvaceae</taxon>
        <taxon>Malvoideae</taxon>
        <taxon>Gossypium</taxon>
    </lineage>
</organism>
<comment type="caution">
    <text evidence="1">The sequence shown here is derived from an EMBL/GenBank/DDBJ whole genome shotgun (WGS) entry which is preliminary data.</text>
</comment>
<proteinExistence type="predicted"/>
<dbReference type="AlphaFoldDB" id="A0A9D3W6T2"/>
<dbReference type="Proteomes" id="UP000828251">
    <property type="component" value="Unassembled WGS sequence"/>
</dbReference>
<dbReference type="InterPro" id="IPR016024">
    <property type="entry name" value="ARM-type_fold"/>
</dbReference>
<evidence type="ECO:0000313" key="2">
    <source>
        <dbReference type="Proteomes" id="UP000828251"/>
    </source>
</evidence>
<accession>A0A9D3W6T2</accession>
<reference evidence="1 2" key="1">
    <citation type="journal article" date="2021" name="Plant Biotechnol. J.">
        <title>Multi-omics assisted identification of the key and species-specific regulatory components of drought-tolerant mechanisms in Gossypium stocksii.</title>
        <authorList>
            <person name="Yu D."/>
            <person name="Ke L."/>
            <person name="Zhang D."/>
            <person name="Wu Y."/>
            <person name="Sun Y."/>
            <person name="Mei J."/>
            <person name="Sun J."/>
            <person name="Sun Y."/>
        </authorList>
    </citation>
    <scope>NUCLEOTIDE SEQUENCE [LARGE SCALE GENOMIC DNA]</scope>
    <source>
        <strain evidence="2">cv. E1</strain>
        <tissue evidence="1">Leaf</tissue>
    </source>
</reference>
<gene>
    <name evidence="1" type="ORF">J1N35_007519</name>
</gene>
<keyword evidence="2" id="KW-1185">Reference proteome</keyword>
<protein>
    <submittedName>
        <fullName evidence="1">Uncharacterized protein</fullName>
    </submittedName>
</protein>
<evidence type="ECO:0000313" key="1">
    <source>
        <dbReference type="EMBL" id="KAH1114141.1"/>
    </source>
</evidence>
<dbReference type="OrthoDB" id="1497633at2759"/>